<name>J9UR85_BRAPL</name>
<evidence type="ECO:0000313" key="1">
    <source>
        <dbReference type="EMBL" id="AFR71435.1"/>
    </source>
</evidence>
<protein>
    <submittedName>
        <fullName evidence="1">Glutamate synthase GltD</fullName>
    </submittedName>
</protein>
<organism evidence="1 2">
    <name type="scientific">Brachyspira pilosicoli B2904</name>
    <dbReference type="NCBI Taxonomy" id="1133568"/>
    <lineage>
        <taxon>Bacteria</taxon>
        <taxon>Pseudomonadati</taxon>
        <taxon>Spirochaetota</taxon>
        <taxon>Spirochaetia</taxon>
        <taxon>Brachyspirales</taxon>
        <taxon>Brachyspiraceae</taxon>
        <taxon>Brachyspira</taxon>
    </lineage>
</organism>
<gene>
    <name evidence="1" type="ORF">B2904_orf2106</name>
</gene>
<proteinExistence type="predicted"/>
<dbReference type="SUPFAM" id="SSF51395">
    <property type="entry name" value="FMN-linked oxidoreductases"/>
    <property type="match status" value="1"/>
</dbReference>
<dbReference type="AlphaFoldDB" id="J9UR85"/>
<evidence type="ECO:0000313" key="2">
    <source>
        <dbReference type="Proteomes" id="UP000007346"/>
    </source>
</evidence>
<sequence length="237" mass="26949">MSDVMTPIPFGNLMNWVLEEKKSGKVFGISRAFKADKAKYYEIFGRKLETPIGPAAGPHTQLAQNIIAAYYTGSRFFELKTVQKMDGEELSKCVAKPCITANDECYNCEWSTELYVPQAFDEYVKAWVALKVIAKEWDLGEMDGFQFNMSVGYDYEGIKTEKIDTFIEGMKNASNTPIFKECKEWLTNNISRFKNFKKEDIDKINADICNSVTLSTLHGCPPTEIEKIASYLITEKN</sequence>
<accession>J9UR85</accession>
<dbReference type="PATRIC" id="fig|1133568.3.peg.2109"/>
<dbReference type="Proteomes" id="UP000007346">
    <property type="component" value="Chromosome"/>
</dbReference>
<reference evidence="1 2" key="1">
    <citation type="journal article" date="2012" name="BMC Genomics">
        <title>Comparative genomics of Brachyspira pilosicoli strains: genome rearrangements, reductions and correlation of genetic compliment with phenotypic diversity.</title>
        <authorList>
            <person name="Mappley L.J."/>
            <person name="Black M.L."/>
            <person name="Abuoun M."/>
            <person name="Darby A.C."/>
            <person name="Woodward M.J."/>
            <person name="Parkhill J."/>
            <person name="Turner A.K."/>
            <person name="Bellgard M.I."/>
            <person name="La T."/>
            <person name="Phillips N.D."/>
            <person name="La Ragione R.M."/>
            <person name="Hampson D.J."/>
        </authorList>
    </citation>
    <scope>NUCLEOTIDE SEQUENCE [LARGE SCALE GENOMIC DNA]</scope>
    <source>
        <strain evidence="1">B2904</strain>
    </source>
</reference>
<dbReference type="KEGG" id="bpj:B2904_orf2106"/>
<dbReference type="HOGENOM" id="CLU_1168906_0_0_12"/>
<dbReference type="EMBL" id="CP003490">
    <property type="protein sequence ID" value="AFR71435.1"/>
    <property type="molecule type" value="Genomic_DNA"/>
</dbReference>